<name>A0ABV8CQY9_9GAMM</name>
<dbReference type="InterPro" id="IPR029052">
    <property type="entry name" value="Metallo-depent_PP-like"/>
</dbReference>
<feature type="domain" description="Calcineurin-like phosphoesterase" evidence="8">
    <location>
        <begin position="1"/>
        <end position="233"/>
    </location>
</feature>
<feature type="domain" description="Nuclease SbcCD subunit D C-terminal" evidence="9">
    <location>
        <begin position="283"/>
        <end position="386"/>
    </location>
</feature>
<reference evidence="11" key="1">
    <citation type="journal article" date="2019" name="Int. J. Syst. Evol. Microbiol.">
        <title>The Global Catalogue of Microorganisms (GCM) 10K type strain sequencing project: providing services to taxonomists for standard genome sequencing and annotation.</title>
        <authorList>
            <consortium name="The Broad Institute Genomics Platform"/>
            <consortium name="The Broad Institute Genome Sequencing Center for Infectious Disease"/>
            <person name="Wu L."/>
            <person name="Ma J."/>
        </authorList>
    </citation>
    <scope>NUCLEOTIDE SEQUENCE [LARGE SCALE GENOMIC DNA]</scope>
    <source>
        <strain evidence="11">CCUG 54939</strain>
    </source>
</reference>
<dbReference type="EMBL" id="JBHSAF010000014">
    <property type="protein sequence ID" value="MFC3914620.1"/>
    <property type="molecule type" value="Genomic_DNA"/>
</dbReference>
<dbReference type="Pfam" id="PF12320">
    <property type="entry name" value="SbcD_C"/>
    <property type="match status" value="1"/>
</dbReference>
<evidence type="ECO:0000256" key="7">
    <source>
        <dbReference type="RuleBase" id="RU363069"/>
    </source>
</evidence>
<dbReference type="SUPFAM" id="SSF56300">
    <property type="entry name" value="Metallo-dependent phosphatases"/>
    <property type="match status" value="1"/>
</dbReference>
<organism evidence="10 11">
    <name type="scientific">Pseudaeromonas sharmana</name>
    <dbReference type="NCBI Taxonomy" id="328412"/>
    <lineage>
        <taxon>Bacteria</taxon>
        <taxon>Pseudomonadati</taxon>
        <taxon>Pseudomonadota</taxon>
        <taxon>Gammaproteobacteria</taxon>
        <taxon>Aeromonadales</taxon>
        <taxon>Aeromonadaceae</taxon>
        <taxon>Pseudaeromonas</taxon>
    </lineage>
</organism>
<dbReference type="PANTHER" id="PTHR30337:SF0">
    <property type="entry name" value="NUCLEASE SBCCD SUBUNIT D"/>
    <property type="match status" value="1"/>
</dbReference>
<evidence type="ECO:0000256" key="4">
    <source>
        <dbReference type="ARBA" id="ARBA00022722"/>
    </source>
</evidence>
<dbReference type="GO" id="GO:0004527">
    <property type="term" value="F:exonuclease activity"/>
    <property type="evidence" value="ECO:0007669"/>
    <property type="project" value="UniProtKB-KW"/>
</dbReference>
<comment type="subunit">
    <text evidence="2 7">Heterodimer of SbcC and SbcD.</text>
</comment>
<dbReference type="Proteomes" id="UP001595692">
    <property type="component" value="Unassembled WGS sequence"/>
</dbReference>
<evidence type="ECO:0000256" key="1">
    <source>
        <dbReference type="ARBA" id="ARBA00010555"/>
    </source>
</evidence>
<evidence type="ECO:0000259" key="9">
    <source>
        <dbReference type="Pfam" id="PF12320"/>
    </source>
</evidence>
<keyword evidence="5 7" id="KW-0378">Hydrolase</keyword>
<dbReference type="RefSeq" id="WP_377153692.1">
    <property type="nucleotide sequence ID" value="NZ_JBHSAF010000014.1"/>
</dbReference>
<sequence length="411" mass="45894">MRLLHTADWHLGHQLHGHDRSYEHHCFLDWLSQLIREREIDGLLIAGDLFDTANPSAASWQRFYSFLAQLLRAFPHLNVVAIGGNHDSPSRLDAPHELLKAFELHLVGAVSRDADGALEVERLIVPLTDRQGQVAAWCAAVPYLRSADLRLDECAEGDEDRLVAGVRAIYRQVLAAIEARRQPSQPIIALGHAYLARGELSALSERKILGGNQHALPADLFAGADYVALGHLHLAQSLGEQIHYSGSPLPLSLAEAHYRHQVLELEVDGDGVRISQRHKVPRAVEMLRLPSQAQPLPEVERLLRELELPACDPQARPFVEVRVALEQPEPRLRERIIAALAGKPVRLARISTEYPGRGESLAEQARGRQLEELTPEQVFTLCYQRQFAAEPPVPLQQAFDALLHQIQEAEQ</sequence>
<evidence type="ECO:0000256" key="5">
    <source>
        <dbReference type="ARBA" id="ARBA00022801"/>
    </source>
</evidence>
<keyword evidence="7" id="KW-0255">Endonuclease</keyword>
<evidence type="ECO:0000256" key="3">
    <source>
        <dbReference type="ARBA" id="ARBA00013365"/>
    </source>
</evidence>
<accession>A0ABV8CQY9</accession>
<dbReference type="Pfam" id="PF00149">
    <property type="entry name" value="Metallophos"/>
    <property type="match status" value="1"/>
</dbReference>
<protein>
    <recommendedName>
        <fullName evidence="3 7">Nuclease SbcCD subunit D</fullName>
    </recommendedName>
</protein>
<keyword evidence="6 7" id="KW-0269">Exonuclease</keyword>
<keyword evidence="11" id="KW-1185">Reference proteome</keyword>
<dbReference type="CDD" id="cd00840">
    <property type="entry name" value="MPP_Mre11_N"/>
    <property type="match status" value="1"/>
</dbReference>
<dbReference type="NCBIfam" id="TIGR00619">
    <property type="entry name" value="sbcd"/>
    <property type="match status" value="1"/>
</dbReference>
<gene>
    <name evidence="7" type="primary">sbcD</name>
    <name evidence="10" type="ORF">ACFOSS_14285</name>
</gene>
<proteinExistence type="inferred from homology"/>
<keyword evidence="7" id="KW-0233">DNA recombination</keyword>
<dbReference type="PANTHER" id="PTHR30337">
    <property type="entry name" value="COMPONENT OF ATP-DEPENDENT DSDNA EXONUCLEASE"/>
    <property type="match status" value="1"/>
</dbReference>
<evidence type="ECO:0000256" key="2">
    <source>
        <dbReference type="ARBA" id="ARBA00011322"/>
    </source>
</evidence>
<keyword evidence="7" id="KW-0235">DNA replication</keyword>
<comment type="caution">
    <text evidence="10">The sequence shown here is derived from an EMBL/GenBank/DDBJ whole genome shotgun (WGS) entry which is preliminary data.</text>
</comment>
<dbReference type="Gene3D" id="3.60.21.10">
    <property type="match status" value="1"/>
</dbReference>
<dbReference type="InterPro" id="IPR004593">
    <property type="entry name" value="SbcD"/>
</dbReference>
<dbReference type="InterPro" id="IPR050535">
    <property type="entry name" value="DNA_Repair-Maintenance_Comp"/>
</dbReference>
<evidence type="ECO:0000259" key="8">
    <source>
        <dbReference type="Pfam" id="PF00149"/>
    </source>
</evidence>
<keyword evidence="4 7" id="KW-0540">Nuclease</keyword>
<dbReference type="InterPro" id="IPR026843">
    <property type="entry name" value="SbcD_C"/>
</dbReference>
<comment type="similarity">
    <text evidence="1 7">Belongs to the SbcD family.</text>
</comment>
<dbReference type="InterPro" id="IPR041796">
    <property type="entry name" value="Mre11_N"/>
</dbReference>
<evidence type="ECO:0000256" key="6">
    <source>
        <dbReference type="ARBA" id="ARBA00022839"/>
    </source>
</evidence>
<comment type="function">
    <text evidence="7">SbcCD cleaves DNA hairpin structures. These structures can inhibit DNA replication and are intermediates in certain DNA recombination reactions. The complex acts as a 3'-&gt;5' double strand exonuclease that can open hairpins. It also has a 5' single-strand endonuclease activity.</text>
</comment>
<evidence type="ECO:0000313" key="10">
    <source>
        <dbReference type="EMBL" id="MFC3914620.1"/>
    </source>
</evidence>
<dbReference type="InterPro" id="IPR004843">
    <property type="entry name" value="Calcineurin-like_PHP"/>
</dbReference>
<evidence type="ECO:0000313" key="11">
    <source>
        <dbReference type="Proteomes" id="UP001595692"/>
    </source>
</evidence>